<evidence type="ECO:0000256" key="1">
    <source>
        <dbReference type="ARBA" id="ARBA00006594"/>
    </source>
</evidence>
<keyword evidence="9" id="KW-0540">Nuclease</keyword>
<dbReference type="SUPFAM" id="SSF53335">
    <property type="entry name" value="S-adenosyl-L-methionine-dependent methyltransferases"/>
    <property type="match status" value="1"/>
</dbReference>
<keyword evidence="5" id="KW-0949">S-adenosyl-L-methionine</keyword>
<evidence type="ECO:0000256" key="4">
    <source>
        <dbReference type="ARBA" id="ARBA00022679"/>
    </source>
</evidence>
<dbReference type="GO" id="GO:0009007">
    <property type="term" value="F:site-specific DNA-methyltransferase (adenine-specific) activity"/>
    <property type="evidence" value="ECO:0007669"/>
    <property type="project" value="UniProtKB-EC"/>
</dbReference>
<evidence type="ECO:0000259" key="8">
    <source>
        <dbReference type="Pfam" id="PF02384"/>
    </source>
</evidence>
<dbReference type="GO" id="GO:0003677">
    <property type="term" value="F:DNA binding"/>
    <property type="evidence" value="ECO:0007669"/>
    <property type="project" value="InterPro"/>
</dbReference>
<organism evidence="9 10">
    <name type="scientific">Bacteroides uniformis</name>
    <dbReference type="NCBI Taxonomy" id="820"/>
    <lineage>
        <taxon>Bacteria</taxon>
        <taxon>Pseudomonadati</taxon>
        <taxon>Bacteroidota</taxon>
        <taxon>Bacteroidia</taxon>
        <taxon>Bacteroidales</taxon>
        <taxon>Bacteroidaceae</taxon>
        <taxon>Bacteroides</taxon>
    </lineage>
</organism>
<evidence type="ECO:0000313" key="10">
    <source>
        <dbReference type="Proteomes" id="UP001055048"/>
    </source>
</evidence>
<dbReference type="PRINTS" id="PR00507">
    <property type="entry name" value="N12N6MTFRASE"/>
</dbReference>
<dbReference type="EC" id="2.1.1.72" evidence="2"/>
<dbReference type="GO" id="GO:0009307">
    <property type="term" value="P:DNA restriction-modification system"/>
    <property type="evidence" value="ECO:0007669"/>
    <property type="project" value="UniProtKB-KW"/>
</dbReference>
<proteinExistence type="inferred from homology"/>
<evidence type="ECO:0000256" key="2">
    <source>
        <dbReference type="ARBA" id="ARBA00011900"/>
    </source>
</evidence>
<keyword evidence="9" id="KW-0255">Endonuclease</keyword>
<dbReference type="Proteomes" id="UP001055048">
    <property type="component" value="Unassembled WGS sequence"/>
</dbReference>
<evidence type="ECO:0000256" key="6">
    <source>
        <dbReference type="ARBA" id="ARBA00022747"/>
    </source>
</evidence>
<evidence type="ECO:0000256" key="5">
    <source>
        <dbReference type="ARBA" id="ARBA00022691"/>
    </source>
</evidence>
<reference evidence="9" key="1">
    <citation type="submission" date="2022-01" db="EMBL/GenBank/DDBJ databases">
        <title>Novel bile acid biosynthetic pathways are enriched in the microbiome of centenarians.</title>
        <authorList>
            <person name="Sato Y."/>
            <person name="Atarashi K."/>
            <person name="Plichta R.D."/>
            <person name="Arai Y."/>
            <person name="Sasajima S."/>
            <person name="Kearney M.S."/>
            <person name="Suda W."/>
            <person name="Takeshita K."/>
            <person name="Sasaki T."/>
            <person name="Okamoto S."/>
            <person name="Skelly N.A."/>
            <person name="Okamura Y."/>
            <person name="Vlamakis H."/>
            <person name="Li Y."/>
            <person name="Tanoue T."/>
            <person name="Takei H."/>
            <person name="Nittono H."/>
            <person name="Narushima S."/>
            <person name="Irie J."/>
            <person name="Itoh H."/>
            <person name="Moriya K."/>
            <person name="Sugiura Y."/>
            <person name="Suematsu M."/>
            <person name="Moritoki N."/>
            <person name="Shibata S."/>
            <person name="Littman R.D."/>
            <person name="Fischbach A.M."/>
            <person name="Uwamino Y."/>
            <person name="Inoue T."/>
            <person name="Honda A."/>
            <person name="Hattori M."/>
            <person name="Murai T."/>
            <person name="Xavier J.R."/>
            <person name="Hirose N."/>
            <person name="Honda K."/>
        </authorList>
    </citation>
    <scope>NUCLEOTIDE SEQUENCE</scope>
    <source>
        <strain evidence="9">CE91-St12</strain>
    </source>
</reference>
<dbReference type="AlphaFoldDB" id="A0AA37JY72"/>
<feature type="domain" description="DNA methylase adenine-specific" evidence="8">
    <location>
        <begin position="86"/>
        <end position="191"/>
    </location>
</feature>
<dbReference type="GO" id="GO:0032259">
    <property type="term" value="P:methylation"/>
    <property type="evidence" value="ECO:0007669"/>
    <property type="project" value="UniProtKB-KW"/>
</dbReference>
<dbReference type="GO" id="GO:0004519">
    <property type="term" value="F:endonuclease activity"/>
    <property type="evidence" value="ECO:0007669"/>
    <property type="project" value="UniProtKB-KW"/>
</dbReference>
<name>A0AA37JY72_BACUN</name>
<evidence type="ECO:0000256" key="3">
    <source>
        <dbReference type="ARBA" id="ARBA00022603"/>
    </source>
</evidence>
<evidence type="ECO:0000313" key="9">
    <source>
        <dbReference type="EMBL" id="GKH13618.1"/>
    </source>
</evidence>
<dbReference type="InterPro" id="IPR029063">
    <property type="entry name" value="SAM-dependent_MTases_sf"/>
</dbReference>
<dbReference type="InterPro" id="IPR003356">
    <property type="entry name" value="DNA_methylase_A-5"/>
</dbReference>
<dbReference type="Pfam" id="PF02384">
    <property type="entry name" value="N6_Mtase"/>
    <property type="match status" value="1"/>
</dbReference>
<dbReference type="GO" id="GO:0008170">
    <property type="term" value="F:N-methyltransferase activity"/>
    <property type="evidence" value="ECO:0007669"/>
    <property type="project" value="InterPro"/>
</dbReference>
<dbReference type="PANTHER" id="PTHR42933">
    <property type="entry name" value="SLR6095 PROTEIN"/>
    <property type="match status" value="1"/>
</dbReference>
<keyword evidence="9" id="KW-0378">Hydrolase</keyword>
<comment type="caution">
    <text evidence="9">The sequence shown here is derived from an EMBL/GenBank/DDBJ whole genome shotgun (WGS) entry which is preliminary data.</text>
</comment>
<accession>A0AA37JY72</accession>
<comment type="catalytic activity">
    <reaction evidence="7">
        <text>a 2'-deoxyadenosine in DNA + S-adenosyl-L-methionine = an N(6)-methyl-2'-deoxyadenosine in DNA + S-adenosyl-L-homocysteine + H(+)</text>
        <dbReference type="Rhea" id="RHEA:15197"/>
        <dbReference type="Rhea" id="RHEA-COMP:12418"/>
        <dbReference type="Rhea" id="RHEA-COMP:12419"/>
        <dbReference type="ChEBI" id="CHEBI:15378"/>
        <dbReference type="ChEBI" id="CHEBI:57856"/>
        <dbReference type="ChEBI" id="CHEBI:59789"/>
        <dbReference type="ChEBI" id="CHEBI:90615"/>
        <dbReference type="ChEBI" id="CHEBI:90616"/>
        <dbReference type="EC" id="2.1.1.72"/>
    </reaction>
</comment>
<keyword evidence="4" id="KW-0808">Transferase</keyword>
<dbReference type="RefSeq" id="WP_195420697.1">
    <property type="nucleotide sequence ID" value="NZ_BQNL01000001.1"/>
</dbReference>
<dbReference type="EMBL" id="BQNL01000001">
    <property type="protein sequence ID" value="GKH13618.1"/>
    <property type="molecule type" value="Genomic_DNA"/>
</dbReference>
<sequence length="263" mass="30039">MAGYDIPREICPLEKRISDFSVSCGYDPMTVFNDFLTFVIHGFSPGAPPLKNWKYKRRQNIAFMEMTAEWVRLMQDRLKDDESWYDPFGDLYMSLSSRTGQRMQGQFFTPAPICDLMVACTGTGEKVQGKRMNDPTCGSGRLLLAFHVRHLGNYLVGEDLNHTCCLMTVCNMLMHGCVGEVIHHDSLVPDSFLDGWYVNPFLTRTGIPCIRKMSEADYRTGRRLPVNGILERKKLLVENRKRCLPPNRPAQKVPTDDTHIINP</sequence>
<comment type="similarity">
    <text evidence="1">Belongs to the N(4)/N(6)-methyltransferase family.</text>
</comment>
<dbReference type="InterPro" id="IPR051537">
    <property type="entry name" value="DNA_Adenine_Mtase"/>
</dbReference>
<evidence type="ECO:0000256" key="7">
    <source>
        <dbReference type="ARBA" id="ARBA00047942"/>
    </source>
</evidence>
<gene>
    <name evidence="9" type="ORF">CE91St12_18280</name>
</gene>
<dbReference type="PANTHER" id="PTHR42933:SF3">
    <property type="entry name" value="TYPE I RESTRICTION ENZYME MJAVIII METHYLASE SUBUNIT"/>
    <property type="match status" value="1"/>
</dbReference>
<keyword evidence="6" id="KW-0680">Restriction system</keyword>
<protein>
    <recommendedName>
        <fullName evidence="2">site-specific DNA-methyltransferase (adenine-specific)</fullName>
        <ecNumber evidence="2">2.1.1.72</ecNumber>
    </recommendedName>
</protein>
<keyword evidence="3" id="KW-0489">Methyltransferase</keyword>
<dbReference type="Gene3D" id="3.40.50.150">
    <property type="entry name" value="Vaccinia Virus protein VP39"/>
    <property type="match status" value="1"/>
</dbReference>